<name>A0A4U5TRA5_9FLAO</name>
<organism evidence="1 2">
    <name type="scientific">Mesohalobacter halotolerans</name>
    <dbReference type="NCBI Taxonomy" id="1883405"/>
    <lineage>
        <taxon>Bacteria</taxon>
        <taxon>Pseudomonadati</taxon>
        <taxon>Bacteroidota</taxon>
        <taxon>Flavobacteriia</taxon>
        <taxon>Flavobacteriales</taxon>
        <taxon>Flavobacteriaceae</taxon>
        <taxon>Mesohalobacter</taxon>
    </lineage>
</organism>
<dbReference type="Proteomes" id="UP000306552">
    <property type="component" value="Unassembled WGS sequence"/>
</dbReference>
<reference evidence="1 2" key="1">
    <citation type="submission" date="2019-04" db="EMBL/GenBank/DDBJ databases">
        <title>Psychroflexus halotolerans sp. nov., isolated from a marine solar saltern.</title>
        <authorList>
            <person name="Feng X."/>
        </authorList>
    </citation>
    <scope>NUCLEOTIDE SEQUENCE [LARGE SCALE GENOMIC DNA]</scope>
    <source>
        <strain evidence="1 2">WDS2C27</strain>
    </source>
</reference>
<gene>
    <name evidence="1" type="ORF">FCN74_05495</name>
</gene>
<dbReference type="AlphaFoldDB" id="A0A4U5TRA5"/>
<evidence type="ECO:0000313" key="2">
    <source>
        <dbReference type="Proteomes" id="UP000306552"/>
    </source>
</evidence>
<keyword evidence="2" id="KW-1185">Reference proteome</keyword>
<evidence type="ECO:0008006" key="3">
    <source>
        <dbReference type="Google" id="ProtNLM"/>
    </source>
</evidence>
<dbReference type="OrthoDB" id="1550840at2"/>
<evidence type="ECO:0000313" key="1">
    <source>
        <dbReference type="EMBL" id="TKS56492.1"/>
    </source>
</evidence>
<comment type="caution">
    <text evidence="1">The sequence shown here is derived from an EMBL/GenBank/DDBJ whole genome shotgun (WGS) entry which is preliminary data.</text>
</comment>
<accession>A0A4U5TRA5</accession>
<protein>
    <recommendedName>
        <fullName evidence="3">DUF91 domain-containing protein</fullName>
    </recommendedName>
</protein>
<dbReference type="EMBL" id="SWMU01000002">
    <property type="protein sequence ID" value="TKS56492.1"/>
    <property type="molecule type" value="Genomic_DNA"/>
</dbReference>
<dbReference type="RefSeq" id="WP_138931594.1">
    <property type="nucleotide sequence ID" value="NZ_SWMU01000002.1"/>
</dbReference>
<proteinExistence type="predicted"/>
<sequence>MSKKETWRTRKYWSEVGGMLIEEFIAVKGSKASGKRLIDGLIILGEEHKIYEGKTYDIEGKDVIIVQTKAYRIGMYLLGQAYFSQYLIKNHKPKSIKSVAICSKNDEVISQIANTHNVEIVVISDNDYDQKHDVEKYKVD</sequence>